<dbReference type="Proteomes" id="UP000694864">
    <property type="component" value="Chromosome 4"/>
</dbReference>
<dbReference type="PANTHER" id="PTHR32410:SF153">
    <property type="entry name" value="CHP-RICH ZINC FINGER PROTEIN-LIKE-RELATED"/>
    <property type="match status" value="1"/>
</dbReference>
<protein>
    <submittedName>
        <fullName evidence="7">Uncharacterized protein LOC104779601</fullName>
    </submittedName>
</protein>
<dbReference type="Gene3D" id="3.30.40.10">
    <property type="entry name" value="Zinc/RING finger domain, C3HC4 (zinc finger)"/>
    <property type="match status" value="1"/>
</dbReference>
<name>A0ABM1RLE0_CAMSA</name>
<reference evidence="7" key="2">
    <citation type="submission" date="2025-08" db="UniProtKB">
        <authorList>
            <consortium name="RefSeq"/>
        </authorList>
    </citation>
    <scope>IDENTIFICATION</scope>
    <source>
        <tissue evidence="7">Leaf</tissue>
    </source>
</reference>
<dbReference type="SMART" id="SM00249">
    <property type="entry name" value="PHD"/>
    <property type="match status" value="4"/>
</dbReference>
<dbReference type="RefSeq" id="XP_019099828.1">
    <property type="nucleotide sequence ID" value="XM_019244283.1"/>
</dbReference>
<sequence>MDLFGEFQKVEIDGKPFLVYQNVMKPLPQTETPNSSAENTIIESIQNKTHSSDKVAIDSDGDDLPLPLLFACPILRLRLTASNENITLQDDSGKVFENFFEIKTSPLHGDNTSNDHDPVLPLFWCNNKEADLENNDCYICVSHKVDSDYYFCVQCDVRYHKECVESPLEISYPTHANHSVQLYFSKKRFKKCILCRKTADRSIYYCALCDIYMHVFCAQAAIPFFKDQPKRHDHILTLFPRQASLTCNICGLLNKLHFTYVCPLCDFVTHTDCIYIPQTIRISRHHHRISFTSSLPFGIRSCGVCRQQVYSEYGAYICNVCSGYAVHTRCALRNDIWDGKELEGVQEDEDFEPPFKRISDGVILHFSHGCHLEFETSTSGVYVDGNKFCQACALPINDENLYVCVECDFILHEACAEAPFKKFHPLHPHPLKQKVVHENGVFICDACENLCNGFGYGCTEEYCDYILDAVCASASEPFNYQGHQHPLFLALPPNVEPMCHICKSTKDNKVLNCIAIECDFIICFECATLPYMVRYKHDEHYLTFCHGDEATGSDWCELCEGKLVLRVTGGKQGFYKCNDCCTTLHVTCLLGPYPYFKPDQAFTLGHNEFQILRNPSPRRFCDICNTRRPYPIIFLYEGEEASLTICNFDH</sequence>
<evidence type="ECO:0000313" key="7">
    <source>
        <dbReference type="RefSeq" id="XP_019099828.1"/>
    </source>
</evidence>
<dbReference type="InterPro" id="IPR001965">
    <property type="entry name" value="Znf_PHD"/>
</dbReference>
<dbReference type="InterPro" id="IPR053192">
    <property type="entry name" value="Vacuole_Formation_Reg"/>
</dbReference>
<feature type="domain" description="Zinc finger PHD-type" evidence="5">
    <location>
        <begin position="246"/>
        <end position="322"/>
    </location>
</feature>
<dbReference type="SUPFAM" id="SSF57889">
    <property type="entry name" value="Cysteine-rich domain"/>
    <property type="match status" value="5"/>
</dbReference>
<keyword evidence="1" id="KW-0479">Metal-binding</keyword>
<evidence type="ECO:0000256" key="4">
    <source>
        <dbReference type="ARBA" id="ARBA00022833"/>
    </source>
</evidence>
<evidence type="ECO:0000256" key="3">
    <source>
        <dbReference type="ARBA" id="ARBA00022771"/>
    </source>
</evidence>
<keyword evidence="3" id="KW-0863">Zinc-finger</keyword>
<organism evidence="6 7">
    <name type="scientific">Camelina sativa</name>
    <name type="common">False flax</name>
    <name type="synonym">Myagrum sativum</name>
    <dbReference type="NCBI Taxonomy" id="90675"/>
    <lineage>
        <taxon>Eukaryota</taxon>
        <taxon>Viridiplantae</taxon>
        <taxon>Streptophyta</taxon>
        <taxon>Embryophyta</taxon>
        <taxon>Tracheophyta</taxon>
        <taxon>Spermatophyta</taxon>
        <taxon>Magnoliopsida</taxon>
        <taxon>eudicotyledons</taxon>
        <taxon>Gunneridae</taxon>
        <taxon>Pentapetalae</taxon>
        <taxon>rosids</taxon>
        <taxon>malvids</taxon>
        <taxon>Brassicales</taxon>
        <taxon>Brassicaceae</taxon>
        <taxon>Camelineae</taxon>
        <taxon>Camelina</taxon>
    </lineage>
</organism>
<gene>
    <name evidence="7" type="primary">LOC104779601</name>
</gene>
<dbReference type="GeneID" id="104779601"/>
<feature type="domain" description="Zinc finger PHD-type" evidence="5">
    <location>
        <begin position="136"/>
        <end position="210"/>
    </location>
</feature>
<keyword evidence="6" id="KW-1185">Reference proteome</keyword>
<accession>A0ABM1RLE0</accession>
<keyword evidence="2" id="KW-0677">Repeat</keyword>
<dbReference type="PANTHER" id="PTHR32410">
    <property type="entry name" value="CYSTEINE/HISTIDINE-RICH C1 DOMAIN FAMILY PROTEIN"/>
    <property type="match status" value="1"/>
</dbReference>
<dbReference type="InterPro" id="IPR046349">
    <property type="entry name" value="C1-like_sf"/>
</dbReference>
<feature type="domain" description="Zinc finger PHD-type" evidence="5">
    <location>
        <begin position="555"/>
        <end position="625"/>
    </location>
</feature>
<evidence type="ECO:0000259" key="5">
    <source>
        <dbReference type="SMART" id="SM00249"/>
    </source>
</evidence>
<feature type="domain" description="Zinc finger PHD-type" evidence="5">
    <location>
        <begin position="388"/>
        <end position="448"/>
    </location>
</feature>
<evidence type="ECO:0000256" key="1">
    <source>
        <dbReference type="ARBA" id="ARBA00022723"/>
    </source>
</evidence>
<evidence type="ECO:0000256" key="2">
    <source>
        <dbReference type="ARBA" id="ARBA00022737"/>
    </source>
</evidence>
<dbReference type="InterPro" id="IPR013083">
    <property type="entry name" value="Znf_RING/FYVE/PHD"/>
</dbReference>
<proteinExistence type="predicted"/>
<keyword evidence="4" id="KW-0862">Zinc</keyword>
<evidence type="ECO:0000313" key="6">
    <source>
        <dbReference type="Proteomes" id="UP000694864"/>
    </source>
</evidence>
<dbReference type="InterPro" id="IPR004146">
    <property type="entry name" value="DC1"/>
</dbReference>
<dbReference type="Pfam" id="PF03107">
    <property type="entry name" value="C1_2"/>
    <property type="match status" value="5"/>
</dbReference>
<reference evidence="6" key="1">
    <citation type="journal article" date="2014" name="Nat. Commun.">
        <title>The emerging biofuel crop Camelina sativa retains a highly undifferentiated hexaploid genome structure.</title>
        <authorList>
            <person name="Kagale S."/>
            <person name="Koh C."/>
            <person name="Nixon J."/>
            <person name="Bollina V."/>
            <person name="Clarke W.E."/>
            <person name="Tuteja R."/>
            <person name="Spillane C."/>
            <person name="Robinson S.J."/>
            <person name="Links M.G."/>
            <person name="Clarke C."/>
            <person name="Higgins E.E."/>
            <person name="Huebert T."/>
            <person name="Sharpe A.G."/>
            <person name="Parkin I.A."/>
        </authorList>
    </citation>
    <scope>NUCLEOTIDE SEQUENCE [LARGE SCALE GENOMIC DNA]</scope>
    <source>
        <strain evidence="6">cv. DH55</strain>
    </source>
</reference>